<dbReference type="Proteomes" id="UP000664859">
    <property type="component" value="Unassembled WGS sequence"/>
</dbReference>
<gene>
    <name evidence="1" type="ORF">JKP88DRAFT_201455</name>
</gene>
<dbReference type="Gene3D" id="2.60.120.620">
    <property type="entry name" value="q2cbj1_9rhob like domain"/>
    <property type="match status" value="1"/>
</dbReference>
<protein>
    <submittedName>
        <fullName evidence="1">Uncharacterized protein</fullName>
    </submittedName>
</protein>
<organism evidence="1 2">
    <name type="scientific">Tribonema minus</name>
    <dbReference type="NCBI Taxonomy" id="303371"/>
    <lineage>
        <taxon>Eukaryota</taxon>
        <taxon>Sar</taxon>
        <taxon>Stramenopiles</taxon>
        <taxon>Ochrophyta</taxon>
        <taxon>PX clade</taxon>
        <taxon>Xanthophyceae</taxon>
        <taxon>Tribonematales</taxon>
        <taxon>Tribonemataceae</taxon>
        <taxon>Tribonema</taxon>
    </lineage>
</organism>
<proteinExistence type="predicted"/>
<evidence type="ECO:0000313" key="2">
    <source>
        <dbReference type="Proteomes" id="UP000664859"/>
    </source>
</evidence>
<dbReference type="EMBL" id="JAFCMP010000512">
    <property type="protein sequence ID" value="KAG5178768.1"/>
    <property type="molecule type" value="Genomic_DNA"/>
</dbReference>
<comment type="caution">
    <text evidence="1">The sequence shown here is derived from an EMBL/GenBank/DDBJ whole genome shotgun (WGS) entry which is preliminary data.</text>
</comment>
<reference evidence="1" key="1">
    <citation type="submission" date="2021-02" db="EMBL/GenBank/DDBJ databases">
        <title>First Annotated Genome of the Yellow-green Alga Tribonema minus.</title>
        <authorList>
            <person name="Mahan K.M."/>
        </authorList>
    </citation>
    <scope>NUCLEOTIDE SEQUENCE</scope>
    <source>
        <strain evidence="1">UTEX B ZZ1240</strain>
    </source>
</reference>
<dbReference type="AlphaFoldDB" id="A0A835YQH3"/>
<keyword evidence="2" id="KW-1185">Reference proteome</keyword>
<name>A0A835YQH3_9STRA</name>
<evidence type="ECO:0000313" key="1">
    <source>
        <dbReference type="EMBL" id="KAG5178768.1"/>
    </source>
</evidence>
<dbReference type="OrthoDB" id="64523at2759"/>
<accession>A0A835YQH3</accession>
<sequence>MLLVAAARKCRRLSREVLCYEQPRAPPQKDRGGSTKHVRILDGALPPDMFAMMQSAFAPSAPFWREHAYHDPATGYFSYVHALGGGAPRSGLDQVIRHIHALVCRKQPQAKQACFAEWWAHCRPHSSGHQLHFDSDNEGQGTVRNPILSSVIYLHEDESVGGPTLMTNQRLGARLADRGWLVFPRANRLVSFDGAVLHGVVPGRSGGGGNAAGGAAGARRVTFMVAFWRAIRTRPSPDGRPGPSQPFPYKAAAAAAGRTWQRPLLPVREGWGEDAAAAAAAAAPRVVLPFPLRRVWEAVGEEMTPVEALSGPPHYNLCFQGF</sequence>